<dbReference type="AlphaFoldDB" id="E6TRZ4"/>
<protein>
    <recommendedName>
        <fullName evidence="3">Polyketide cyclase / dehydrase and lipid transport</fullName>
    </recommendedName>
</protein>
<dbReference type="Proteomes" id="UP000001401">
    <property type="component" value="Chromosome"/>
</dbReference>
<keyword evidence="2" id="KW-1185">Reference proteome</keyword>
<reference evidence="1" key="1">
    <citation type="submission" date="2010-12" db="EMBL/GenBank/DDBJ databases">
        <title>Complete sequence of Bacillus cellulosilyticus DSM 2522.</title>
        <authorList>
            <consortium name="US DOE Joint Genome Institute"/>
            <person name="Lucas S."/>
            <person name="Copeland A."/>
            <person name="Lapidus A."/>
            <person name="Cheng J.-F."/>
            <person name="Bruce D."/>
            <person name="Goodwin L."/>
            <person name="Pitluck S."/>
            <person name="Chertkov O."/>
            <person name="Detter J.C."/>
            <person name="Han C."/>
            <person name="Tapia R."/>
            <person name="Land M."/>
            <person name="Hauser L."/>
            <person name="Jeffries C."/>
            <person name="Kyrpides N."/>
            <person name="Ivanova N."/>
            <person name="Mikhailova N."/>
            <person name="Brumm P."/>
            <person name="Mead D."/>
            <person name="Woyke T."/>
        </authorList>
    </citation>
    <scope>NUCLEOTIDE SEQUENCE [LARGE SCALE GENOMIC DNA]</scope>
    <source>
        <strain evidence="1">DSM 2522</strain>
    </source>
</reference>
<dbReference type="EMBL" id="CP002394">
    <property type="protein sequence ID" value="ADU30648.1"/>
    <property type="molecule type" value="Genomic_DNA"/>
</dbReference>
<organism evidence="1 2">
    <name type="scientific">Evansella cellulosilytica (strain ATCC 21833 / DSM 2522 / FERM P-1141 / JCM 9156 / N-4)</name>
    <name type="common">Bacillus cellulosilyticus</name>
    <dbReference type="NCBI Taxonomy" id="649639"/>
    <lineage>
        <taxon>Bacteria</taxon>
        <taxon>Bacillati</taxon>
        <taxon>Bacillota</taxon>
        <taxon>Bacilli</taxon>
        <taxon>Bacillales</taxon>
        <taxon>Bacillaceae</taxon>
        <taxon>Evansella</taxon>
    </lineage>
</organism>
<dbReference type="eggNOG" id="COG3832">
    <property type="taxonomic scope" value="Bacteria"/>
</dbReference>
<evidence type="ECO:0008006" key="3">
    <source>
        <dbReference type="Google" id="ProtNLM"/>
    </source>
</evidence>
<dbReference type="Gene3D" id="3.30.530.20">
    <property type="match status" value="1"/>
</dbReference>
<accession>E6TRZ4</accession>
<dbReference type="InterPro" id="IPR023393">
    <property type="entry name" value="START-like_dom_sf"/>
</dbReference>
<dbReference type="RefSeq" id="WP_013488983.1">
    <property type="nucleotide sequence ID" value="NC_014829.1"/>
</dbReference>
<name>E6TRZ4_EVAC2</name>
<proteinExistence type="predicted"/>
<dbReference type="STRING" id="649639.Bcell_2390"/>
<dbReference type="KEGG" id="bco:Bcell_2390"/>
<dbReference type="OrthoDB" id="1903764at2"/>
<sequence>MADVVDFQIFKVPVSPIYDYLSNPENRTNMFVKVIEVNKLNDTIGVGARYEEIREISGHRVSSELEIVELVENDLIVFSTKSNGMKVIYTYSFRKRETDEGISVVFEGEVIGESLRTKLFRFLLARMMKKEDGDHLQVVKKELEK</sequence>
<evidence type="ECO:0000313" key="1">
    <source>
        <dbReference type="EMBL" id="ADU30648.1"/>
    </source>
</evidence>
<dbReference type="HOGENOM" id="CLU_132619_2_1_9"/>
<dbReference type="SUPFAM" id="SSF55961">
    <property type="entry name" value="Bet v1-like"/>
    <property type="match status" value="1"/>
</dbReference>
<evidence type="ECO:0000313" key="2">
    <source>
        <dbReference type="Proteomes" id="UP000001401"/>
    </source>
</evidence>
<gene>
    <name evidence="1" type="ordered locus">Bcell_2390</name>
</gene>